<dbReference type="EMBL" id="CM055741">
    <property type="protein sequence ID" value="KAJ8001324.1"/>
    <property type="molecule type" value="Genomic_DNA"/>
</dbReference>
<proteinExistence type="predicted"/>
<protein>
    <submittedName>
        <fullName evidence="1">Uncharacterized protein</fullName>
    </submittedName>
</protein>
<gene>
    <name evidence="1" type="ORF">DPEC_G00168360</name>
</gene>
<accession>A0ACC2GCD3</accession>
<name>A0ACC2GCD3_DALPE</name>
<comment type="caution">
    <text evidence="1">The sequence shown here is derived from an EMBL/GenBank/DDBJ whole genome shotgun (WGS) entry which is preliminary data.</text>
</comment>
<dbReference type="Proteomes" id="UP001157502">
    <property type="component" value="Chromosome 14"/>
</dbReference>
<evidence type="ECO:0000313" key="2">
    <source>
        <dbReference type="Proteomes" id="UP001157502"/>
    </source>
</evidence>
<evidence type="ECO:0000313" key="1">
    <source>
        <dbReference type="EMBL" id="KAJ8001324.1"/>
    </source>
</evidence>
<organism evidence="1 2">
    <name type="scientific">Dallia pectoralis</name>
    <name type="common">Alaska blackfish</name>
    <dbReference type="NCBI Taxonomy" id="75939"/>
    <lineage>
        <taxon>Eukaryota</taxon>
        <taxon>Metazoa</taxon>
        <taxon>Chordata</taxon>
        <taxon>Craniata</taxon>
        <taxon>Vertebrata</taxon>
        <taxon>Euteleostomi</taxon>
        <taxon>Actinopterygii</taxon>
        <taxon>Neopterygii</taxon>
        <taxon>Teleostei</taxon>
        <taxon>Protacanthopterygii</taxon>
        <taxon>Esociformes</taxon>
        <taxon>Umbridae</taxon>
        <taxon>Dallia</taxon>
    </lineage>
</organism>
<sequence>MSLSVRGEIGEDDMENQMLQEGFVSGSIGMSDFSDEILLNILCHVSTSDLLNNVSRTCRKLHTLCYDKTLLSTVTLSEDYTASDATVRQVLKHLSNHVQSLSLNGCYWLSGSTIDKLIGCRSVVRLDLSGCRLTSLRLSRLLSSLSFLKSLAFDVAPGFDSAQLSGEARDSLSRLCELRQTLLTPSYGVVPCCSHLLKLYLQLDIPDVTRDGAGAVV</sequence>
<keyword evidence="2" id="KW-1185">Reference proteome</keyword>
<reference evidence="1" key="1">
    <citation type="submission" date="2021-05" db="EMBL/GenBank/DDBJ databases">
        <authorList>
            <person name="Pan Q."/>
            <person name="Jouanno E."/>
            <person name="Zahm M."/>
            <person name="Klopp C."/>
            <person name="Cabau C."/>
            <person name="Louis A."/>
            <person name="Berthelot C."/>
            <person name="Parey E."/>
            <person name="Roest Crollius H."/>
            <person name="Montfort J."/>
            <person name="Robinson-Rechavi M."/>
            <person name="Bouchez O."/>
            <person name="Lampietro C."/>
            <person name="Lopez Roques C."/>
            <person name="Donnadieu C."/>
            <person name="Postlethwait J."/>
            <person name="Bobe J."/>
            <person name="Dillon D."/>
            <person name="Chandos A."/>
            <person name="von Hippel F."/>
            <person name="Guiguen Y."/>
        </authorList>
    </citation>
    <scope>NUCLEOTIDE SEQUENCE</scope>
    <source>
        <strain evidence="1">YG-Jan2019</strain>
    </source>
</reference>